<reference evidence="1" key="1">
    <citation type="submission" date="2011-02" db="EMBL/GenBank/DDBJ databases">
        <title>The genome of the leaf-cutting ant Acromyrmex echinatior suggests key adaptations to social evolution and fungus farming.</title>
        <authorList>
            <person name="Nygaard S."/>
            <person name="Zhang G."/>
        </authorList>
    </citation>
    <scope>NUCLEOTIDE SEQUENCE</scope>
</reference>
<evidence type="ECO:0000313" key="2">
    <source>
        <dbReference type="Proteomes" id="UP000007755"/>
    </source>
</evidence>
<dbReference type="Proteomes" id="UP000007755">
    <property type="component" value="Unassembled WGS sequence"/>
</dbReference>
<dbReference type="AlphaFoldDB" id="F4WAA5"/>
<sequence>MIAKCSMIDRSEFKVHVIINFAGRTVLVKCRGHVQSTRDPQRIRIEQQTASTNHEEEVACTVPQDDDAPIVHSLLKEAEVMTGNMNQQVDDCDGSQPMEVDQVSRKRDLKMTDVSKHKSKIKLVESRTLTGVASQSNEVSMGKRHELFPTPNILSRIVSEIVSNNIIHIKRLGGIKALVEVKTAEAANRMVANPAFEKHKLKVFIPSFRVLRTGTIKRLDQSLSIDCIKENIRSPAKILDMQRLNRRMIINNQATYIPSRTLCIKFAGQSLPSEIVLFNALYTIEPYIPKVREHDGADECSSKGLPHSLIMAMNT</sequence>
<gene>
    <name evidence="1" type="ORF">G5I_02435</name>
</gene>
<evidence type="ECO:0000313" key="1">
    <source>
        <dbReference type="EMBL" id="EGI68857.1"/>
    </source>
</evidence>
<keyword evidence="2" id="KW-1185">Reference proteome</keyword>
<dbReference type="EMBL" id="GL888047">
    <property type="protein sequence ID" value="EGI68857.1"/>
    <property type="molecule type" value="Genomic_DNA"/>
</dbReference>
<dbReference type="STRING" id="103372.F4WAA5"/>
<protein>
    <submittedName>
        <fullName evidence="1">Uncharacterized protein</fullName>
    </submittedName>
</protein>
<dbReference type="InParanoid" id="F4WAA5"/>
<accession>F4WAA5</accession>
<organism evidence="2">
    <name type="scientific">Acromyrmex echinatior</name>
    <name type="common">Panamanian leafcutter ant</name>
    <name type="synonym">Acromyrmex octospinosus echinatior</name>
    <dbReference type="NCBI Taxonomy" id="103372"/>
    <lineage>
        <taxon>Eukaryota</taxon>
        <taxon>Metazoa</taxon>
        <taxon>Ecdysozoa</taxon>
        <taxon>Arthropoda</taxon>
        <taxon>Hexapoda</taxon>
        <taxon>Insecta</taxon>
        <taxon>Pterygota</taxon>
        <taxon>Neoptera</taxon>
        <taxon>Endopterygota</taxon>
        <taxon>Hymenoptera</taxon>
        <taxon>Apocrita</taxon>
        <taxon>Aculeata</taxon>
        <taxon>Formicoidea</taxon>
        <taxon>Formicidae</taxon>
        <taxon>Myrmicinae</taxon>
        <taxon>Acromyrmex</taxon>
    </lineage>
</organism>
<name>F4WAA5_ACREC</name>
<proteinExistence type="predicted"/>